<reference evidence="1 2" key="1">
    <citation type="submission" date="2021-11" db="EMBL/GenBank/DDBJ databases">
        <title>Aliifidinibius sp. nov., a new bacterium isolated from saline soil.</title>
        <authorList>
            <person name="Galisteo C."/>
            <person name="De La Haba R."/>
            <person name="Sanchez-Porro C."/>
            <person name="Ventosa A."/>
        </authorList>
    </citation>
    <scope>NUCLEOTIDE SEQUENCE [LARGE SCALE GENOMIC DNA]</scope>
    <source>
        <strain evidence="1 2">KACC 190600</strain>
    </source>
</reference>
<gene>
    <name evidence="1" type="ORF">LQ318_15340</name>
</gene>
<comment type="caution">
    <text evidence="1">The sequence shown here is derived from an EMBL/GenBank/DDBJ whole genome shotgun (WGS) entry which is preliminary data.</text>
</comment>
<evidence type="ECO:0000313" key="1">
    <source>
        <dbReference type="EMBL" id="MCW9714281.1"/>
    </source>
</evidence>
<proteinExistence type="predicted"/>
<evidence type="ECO:0000313" key="2">
    <source>
        <dbReference type="Proteomes" id="UP001207337"/>
    </source>
</evidence>
<dbReference type="EMBL" id="JAJNDC010000005">
    <property type="protein sequence ID" value="MCW9714281.1"/>
    <property type="molecule type" value="Genomic_DNA"/>
</dbReference>
<protein>
    <submittedName>
        <fullName evidence="1">Uncharacterized protein</fullName>
    </submittedName>
</protein>
<accession>A0ABT3Q2G4</accession>
<keyword evidence="2" id="KW-1185">Reference proteome</keyword>
<dbReference type="RefSeq" id="WP_265791468.1">
    <property type="nucleotide sequence ID" value="NZ_BAABRS010000005.1"/>
</dbReference>
<name>A0ABT3Q2G4_9BACT</name>
<organism evidence="1 2">
    <name type="scientific">Fodinibius salicampi</name>
    <dbReference type="NCBI Taxonomy" id="1920655"/>
    <lineage>
        <taxon>Bacteria</taxon>
        <taxon>Pseudomonadati</taxon>
        <taxon>Balneolota</taxon>
        <taxon>Balneolia</taxon>
        <taxon>Balneolales</taxon>
        <taxon>Balneolaceae</taxon>
        <taxon>Fodinibius</taxon>
    </lineage>
</organism>
<dbReference type="Proteomes" id="UP001207337">
    <property type="component" value="Unassembled WGS sequence"/>
</dbReference>
<sequence length="62" mass="7292">MSVPTNKIQNAYDEWAEIYDTNENKTRDLNYRCIRQQQLDLVNKKVLGSIYQKKCLPKLGCV</sequence>